<feature type="domain" description="C2H2-type" evidence="43">
    <location>
        <begin position="777"/>
        <end position="804"/>
    </location>
</feature>
<dbReference type="SUPFAM" id="SSF109640">
    <property type="entry name" value="KRAB domain (Kruppel-associated box)"/>
    <property type="match status" value="1"/>
</dbReference>
<evidence type="ECO:0000256" key="23">
    <source>
        <dbReference type="ARBA" id="ARBA00023163"/>
    </source>
</evidence>
<evidence type="ECO:0000256" key="19">
    <source>
        <dbReference type="ARBA" id="ARBA00022853"/>
    </source>
</evidence>
<evidence type="ECO:0000256" key="5">
    <source>
        <dbReference type="ARBA" id="ARBA00012178"/>
    </source>
</evidence>
<keyword evidence="25" id="KW-0469">Meiosis</keyword>
<dbReference type="PANTHER" id="PTHR16515:SF10">
    <property type="entry name" value="HISTONE-LYSINE N-METHYLTRANSFERASE PRDM9-RELATED"/>
    <property type="match status" value="1"/>
</dbReference>
<evidence type="ECO:0000259" key="43">
    <source>
        <dbReference type="PROSITE" id="PS50157"/>
    </source>
</evidence>
<keyword evidence="46" id="KW-1185">Reference proteome</keyword>
<evidence type="ECO:0000256" key="40">
    <source>
        <dbReference type="ARBA" id="ARBA00082173"/>
    </source>
</evidence>
<comment type="function">
    <text evidence="1">May be involved in transcriptional regulation.</text>
</comment>
<dbReference type="InterPro" id="IPR048414">
    <property type="entry name" value="PDRM9-like_Znf-C2H2"/>
</dbReference>
<evidence type="ECO:0000256" key="7">
    <source>
        <dbReference type="ARBA" id="ARBA00012183"/>
    </source>
</evidence>
<evidence type="ECO:0000256" key="8">
    <source>
        <dbReference type="ARBA" id="ARBA00012187"/>
    </source>
</evidence>
<organism evidence="46 47">
    <name type="scientific">Phyllostomus discolor</name>
    <name type="common">pale spear-nosed bat</name>
    <dbReference type="NCBI Taxonomy" id="89673"/>
    <lineage>
        <taxon>Eukaryota</taxon>
        <taxon>Metazoa</taxon>
        <taxon>Chordata</taxon>
        <taxon>Craniata</taxon>
        <taxon>Vertebrata</taxon>
        <taxon>Euteleostomi</taxon>
        <taxon>Mammalia</taxon>
        <taxon>Eutheria</taxon>
        <taxon>Laurasiatheria</taxon>
        <taxon>Chiroptera</taxon>
        <taxon>Yangochiroptera</taxon>
        <taxon>Phyllostomidae</taxon>
        <taxon>Phyllostominae</taxon>
        <taxon>Phyllostomus</taxon>
    </lineage>
</organism>
<evidence type="ECO:0000256" key="37">
    <source>
        <dbReference type="ARBA" id="ARBA00078684"/>
    </source>
</evidence>
<dbReference type="PROSITE" id="PS50806">
    <property type="entry name" value="KRAB_RELATED"/>
    <property type="match status" value="1"/>
</dbReference>
<evidence type="ECO:0000256" key="14">
    <source>
        <dbReference type="ARBA" id="ARBA00022691"/>
    </source>
</evidence>
<dbReference type="EC" id="2.1.1.362" evidence="9"/>
<evidence type="ECO:0000313" key="46">
    <source>
        <dbReference type="Proteomes" id="UP000504628"/>
    </source>
</evidence>
<dbReference type="Pfam" id="PF21225">
    <property type="entry name" value="zf-C2H2_5"/>
    <property type="match status" value="1"/>
</dbReference>
<evidence type="ECO:0000256" key="39">
    <source>
        <dbReference type="ARBA" id="ARBA00080805"/>
    </source>
</evidence>
<feature type="domain" description="C2H2-type" evidence="43">
    <location>
        <begin position="553"/>
        <end position="580"/>
    </location>
</feature>
<dbReference type="InParanoid" id="A0A7E6CQY5"/>
<evidence type="ECO:0000256" key="31">
    <source>
        <dbReference type="ARBA" id="ARBA00052951"/>
    </source>
</evidence>
<dbReference type="GO" id="GO:0032259">
    <property type="term" value="P:methylation"/>
    <property type="evidence" value="ECO:0007669"/>
    <property type="project" value="UniProtKB-KW"/>
</dbReference>
<feature type="compositionally biased region" description="Polar residues" evidence="42">
    <location>
        <begin position="435"/>
        <end position="445"/>
    </location>
</feature>
<dbReference type="InterPro" id="IPR036236">
    <property type="entry name" value="Znf_C2H2_sf"/>
</dbReference>
<evidence type="ECO:0000256" key="10">
    <source>
        <dbReference type="ARBA" id="ARBA00022454"/>
    </source>
</evidence>
<dbReference type="GO" id="GO:0043565">
    <property type="term" value="F:sequence-specific DNA binding"/>
    <property type="evidence" value="ECO:0007669"/>
    <property type="project" value="UniProtKB-ARBA"/>
</dbReference>
<comment type="catalytic activity">
    <reaction evidence="30">
        <text>L-lysyl(9)-[histone H3] + 3 S-adenosyl-L-methionine = N(6),N(6),N(6)-trimethyl-L-lysyl(9)-[histone H3] + 3 S-adenosyl-L-homocysteine + 3 H(+)</text>
        <dbReference type="Rhea" id="RHEA:60276"/>
        <dbReference type="Rhea" id="RHEA-COMP:15538"/>
        <dbReference type="Rhea" id="RHEA-COMP:15546"/>
        <dbReference type="ChEBI" id="CHEBI:15378"/>
        <dbReference type="ChEBI" id="CHEBI:29969"/>
        <dbReference type="ChEBI" id="CHEBI:57856"/>
        <dbReference type="ChEBI" id="CHEBI:59789"/>
        <dbReference type="ChEBI" id="CHEBI:61961"/>
        <dbReference type="EC" id="2.1.1.355"/>
    </reaction>
    <physiologicalReaction direction="left-to-right" evidence="30">
        <dbReference type="Rhea" id="RHEA:60277"/>
    </physiologicalReaction>
</comment>
<feature type="domain" description="C2H2-type" evidence="43">
    <location>
        <begin position="637"/>
        <end position="664"/>
    </location>
</feature>
<evidence type="ECO:0000256" key="17">
    <source>
        <dbReference type="ARBA" id="ARBA00022771"/>
    </source>
</evidence>
<keyword evidence="11" id="KW-0488">Methylation</keyword>
<feature type="domain" description="C2H2-type" evidence="43">
    <location>
        <begin position="805"/>
        <end position="832"/>
    </location>
</feature>
<feature type="domain" description="C2H2-type" evidence="43">
    <location>
        <begin position="609"/>
        <end position="636"/>
    </location>
</feature>
<keyword evidence="18" id="KW-0862">Zinc</keyword>
<evidence type="ECO:0000256" key="35">
    <source>
        <dbReference type="ARBA" id="ARBA00076494"/>
    </source>
</evidence>
<dbReference type="PROSITE" id="PS00028">
    <property type="entry name" value="ZINC_FINGER_C2H2_1"/>
    <property type="match status" value="12"/>
</dbReference>
<dbReference type="SUPFAM" id="SSF82199">
    <property type="entry name" value="SET domain"/>
    <property type="match status" value="1"/>
</dbReference>
<feature type="domain" description="C2H2-type" evidence="43">
    <location>
        <begin position="389"/>
        <end position="412"/>
    </location>
</feature>
<evidence type="ECO:0000256" key="36">
    <source>
        <dbReference type="ARBA" id="ARBA00076659"/>
    </source>
</evidence>
<feature type="domain" description="C2H2-type" evidence="43">
    <location>
        <begin position="581"/>
        <end position="608"/>
    </location>
</feature>
<evidence type="ECO:0000256" key="22">
    <source>
        <dbReference type="ARBA" id="ARBA00023159"/>
    </source>
</evidence>
<evidence type="ECO:0000256" key="15">
    <source>
        <dbReference type="ARBA" id="ARBA00022723"/>
    </source>
</evidence>
<evidence type="ECO:0000256" key="27">
    <source>
        <dbReference type="ARBA" id="ARBA00048226"/>
    </source>
</evidence>
<dbReference type="EC" id="2.1.1.359" evidence="5"/>
<dbReference type="PROSITE" id="PS50157">
    <property type="entry name" value="ZINC_FINGER_C2H2_2"/>
    <property type="match status" value="12"/>
</dbReference>
<feature type="compositionally biased region" description="Basic and acidic residues" evidence="42">
    <location>
        <begin position="483"/>
        <end position="501"/>
    </location>
</feature>
<evidence type="ECO:0000256" key="9">
    <source>
        <dbReference type="ARBA" id="ARBA00012188"/>
    </source>
</evidence>
<dbReference type="Proteomes" id="UP000504628">
    <property type="component" value="Chromosome 12"/>
</dbReference>
<evidence type="ECO:0000256" key="24">
    <source>
        <dbReference type="ARBA" id="ARBA00023242"/>
    </source>
</evidence>
<dbReference type="GO" id="GO:0008270">
    <property type="term" value="F:zinc ion binding"/>
    <property type="evidence" value="ECO:0007669"/>
    <property type="project" value="UniProtKB-KW"/>
</dbReference>
<dbReference type="CDD" id="cd19193">
    <property type="entry name" value="PR-SET_PRDM7_9"/>
    <property type="match status" value="1"/>
</dbReference>
<keyword evidence="14" id="KW-0949">S-adenosyl-L-methionine</keyword>
<dbReference type="SUPFAM" id="SSF57667">
    <property type="entry name" value="beta-beta-alpha zinc fingers"/>
    <property type="match status" value="6"/>
</dbReference>
<dbReference type="EC" id="2.1.1.355" evidence="7"/>
<evidence type="ECO:0000313" key="47">
    <source>
        <dbReference type="RefSeq" id="XP_035869277.1"/>
    </source>
</evidence>
<keyword evidence="23" id="KW-0804">Transcription</keyword>
<dbReference type="GO" id="GO:0006355">
    <property type="term" value="P:regulation of DNA-templated transcription"/>
    <property type="evidence" value="ECO:0007669"/>
    <property type="project" value="InterPro"/>
</dbReference>
<dbReference type="PANTHER" id="PTHR16515">
    <property type="entry name" value="PR DOMAIN ZINC FINGER PROTEIN"/>
    <property type="match status" value="1"/>
</dbReference>
<evidence type="ECO:0000256" key="3">
    <source>
        <dbReference type="ARBA" id="ARBA00004286"/>
    </source>
</evidence>
<evidence type="ECO:0000256" key="1">
    <source>
        <dbReference type="ARBA" id="ARBA00003767"/>
    </source>
</evidence>
<comment type="subcellular location">
    <subcellularLocation>
        <location evidence="3">Chromosome</location>
    </subcellularLocation>
    <subcellularLocation>
        <location evidence="2">Nucleus</location>
    </subcellularLocation>
</comment>
<name>A0A7E6CQY5_9CHIR</name>
<dbReference type="InterPro" id="IPR044417">
    <property type="entry name" value="PRDM7_9_PR-SET"/>
</dbReference>
<feature type="domain" description="C2H2-type" evidence="43">
    <location>
        <begin position="665"/>
        <end position="692"/>
    </location>
</feature>
<dbReference type="EC" id="2.1.1.354" evidence="6"/>
<keyword evidence="13" id="KW-0808">Transferase</keyword>
<evidence type="ECO:0000256" key="32">
    <source>
        <dbReference type="ARBA" id="ARBA00072902"/>
    </source>
</evidence>
<proteinExistence type="inferred from homology"/>
<keyword evidence="20" id="KW-0805">Transcription regulation</keyword>
<evidence type="ECO:0000256" key="42">
    <source>
        <dbReference type="SAM" id="MobiDB-lite"/>
    </source>
</evidence>
<dbReference type="KEGG" id="pdic:114511671"/>
<evidence type="ECO:0000259" key="45">
    <source>
        <dbReference type="PROSITE" id="PS50806"/>
    </source>
</evidence>
<evidence type="ECO:0000256" key="30">
    <source>
        <dbReference type="ARBA" id="ARBA00052676"/>
    </source>
</evidence>
<dbReference type="InterPro" id="IPR050331">
    <property type="entry name" value="Zinc_finger"/>
</dbReference>
<sequence>MNPNRDPQERPEGQAGRAGRMPLAEEALKDVSLYFSREEWAEMGDWEKGQYGNVKRNFDVLTSPGLRAPRPAFLCHHRRQATELQEEDPEDSDEERAPRQQVKPWVAFRREQSKHQMATSRVPLSNEYSLKELSRTANLMTATDSEHAQKPVSPPGEACAFEKHTRQISELRRKEIDMKMNSLLEAKDCVYQEVTEPQDDDYLYCEKCRNFFTDTCAVHGHPTFVKDSLVDKGHPQRSALTLPPGLRIGPSCIPEAGLGVWNEAADLPVGLHFGPYEGHITEDEEAAKSRYSWLIAKGRNCYEYVDGKDRSWANWMRYVNCARNDEEQNLVAFQYHRQIFYRTCRVIKPGSELLVWFGDEYGQELGSKWGSKWKRQLTSGRAEPKPEIHPCPSCSLAFSHQKFLSQHVKLSHPSQILPGTSARKHLQAEEPCPEDQNQQHQHTNIHSWKDKAEGQEVKQRSKSLLKRVSQKRISRSFFQVSEEQMRSSSEHERMMEEEPHRGQKQSPEGAGKLLLKVGMSRILMIKYGGFQQGSSDGSHLITHQETHSGEKPYVCRECGRGFTWKSALVRHQRTHSWEKPYVCQECERGFTSKSDLIRHQRTHSGEKPYACRECGRGFSRKSHLIAHQRTHSGEKPYVCGECGRGFIRKSALIKHQRTHSWERPYVCQECERGFTSKSDLIRHQKTHSGEKPYVCGECGRGFTWKSVLITHQRTHSGEKPYVCGECGRGFIWKSVLITHQRTHSGEKPYVCRECGRGFTWKSGLITHQRTHSGEKPYVCRECGRGFTHKSGLIRHQRTHSGEKPYVCRECGQGFTCKSHLIRHQTIHSGKKPFVCRECEQGFTRKSHLITHRRTHSGEALCLQVE</sequence>
<dbReference type="OrthoDB" id="9439903at2759"/>
<feature type="region of interest" description="Disordered" evidence="42">
    <location>
        <begin position="1"/>
        <end position="23"/>
    </location>
</feature>
<evidence type="ECO:0000256" key="26">
    <source>
        <dbReference type="ARBA" id="ARBA00047738"/>
    </source>
</evidence>
<dbReference type="FunFam" id="2.170.270.10:FF:000031">
    <property type="entry name" value="probable histone-lysine N-methyltransferase PRDM7"/>
    <property type="match status" value="1"/>
</dbReference>
<dbReference type="GO" id="GO:0140955">
    <property type="term" value="F:histone H3K36 trimethyltransferase activity"/>
    <property type="evidence" value="ECO:0007669"/>
    <property type="project" value="UniProtKB-EC"/>
</dbReference>
<dbReference type="InterPro" id="IPR013087">
    <property type="entry name" value="Znf_C2H2_type"/>
</dbReference>
<feature type="domain" description="SET" evidence="44">
    <location>
        <begin position="244"/>
        <end position="358"/>
    </location>
</feature>
<keyword evidence="15" id="KW-0479">Metal-binding</keyword>
<feature type="region of interest" description="Disordered" evidence="42">
    <location>
        <begin position="414"/>
        <end position="445"/>
    </location>
</feature>
<evidence type="ECO:0000256" key="21">
    <source>
        <dbReference type="ARBA" id="ARBA00023125"/>
    </source>
</evidence>
<keyword evidence="22" id="KW-0010">Activator</keyword>
<dbReference type="SMART" id="SM00355">
    <property type="entry name" value="ZnF_C2H2"/>
    <property type="match status" value="12"/>
</dbReference>
<evidence type="ECO:0000256" key="29">
    <source>
        <dbReference type="ARBA" id="ARBA00050525"/>
    </source>
</evidence>
<dbReference type="CDD" id="cd07765">
    <property type="entry name" value="KRAB_A-box"/>
    <property type="match status" value="1"/>
</dbReference>
<dbReference type="InterPro" id="IPR001909">
    <property type="entry name" value="KRAB"/>
</dbReference>
<feature type="region of interest" description="Disordered" evidence="42">
    <location>
        <begin position="82"/>
        <end position="102"/>
    </location>
</feature>
<evidence type="ECO:0000256" key="33">
    <source>
        <dbReference type="ARBA" id="ARBA00075660"/>
    </source>
</evidence>
<evidence type="ECO:0000256" key="6">
    <source>
        <dbReference type="ARBA" id="ARBA00012182"/>
    </source>
</evidence>
<evidence type="ECO:0000256" key="25">
    <source>
        <dbReference type="ARBA" id="ARBA00023254"/>
    </source>
</evidence>
<comment type="catalytic activity">
    <reaction evidence="29">
        <text>L-lysyl(36)-[histone H3] + 3 S-adenosyl-L-methionine = N(6),N(6),N(6)-trimethyl-L-lysyl(36)-[histone H3] + 3 S-adenosyl-L-homocysteine + 3 H(+)</text>
        <dbReference type="Rhea" id="RHEA:60324"/>
        <dbReference type="Rhea" id="RHEA-COMP:9785"/>
        <dbReference type="Rhea" id="RHEA-COMP:15536"/>
        <dbReference type="ChEBI" id="CHEBI:15378"/>
        <dbReference type="ChEBI" id="CHEBI:29969"/>
        <dbReference type="ChEBI" id="CHEBI:57856"/>
        <dbReference type="ChEBI" id="CHEBI:59789"/>
        <dbReference type="ChEBI" id="CHEBI:61961"/>
        <dbReference type="EC" id="2.1.1.359"/>
    </reaction>
    <physiologicalReaction direction="left-to-right" evidence="29">
        <dbReference type="Rhea" id="RHEA:60325"/>
    </physiologicalReaction>
</comment>
<dbReference type="PROSITE" id="PS50280">
    <property type="entry name" value="SET"/>
    <property type="match status" value="1"/>
</dbReference>
<feature type="domain" description="C2H2-type" evidence="43">
    <location>
        <begin position="693"/>
        <end position="720"/>
    </location>
</feature>
<gene>
    <name evidence="47" type="primary">LOC114511671</name>
</gene>
<dbReference type="GO" id="GO:0035825">
    <property type="term" value="P:homologous recombination"/>
    <property type="evidence" value="ECO:0007669"/>
    <property type="project" value="UniProtKB-ARBA"/>
</dbReference>
<comment type="catalytic activity">
    <reaction evidence="26">
        <text>L-lysyl-[protein] + S-adenosyl-L-methionine = N(6)-methyl-L-lysyl-[protein] + S-adenosyl-L-homocysteine + H(+)</text>
        <dbReference type="Rhea" id="RHEA:51736"/>
        <dbReference type="Rhea" id="RHEA-COMP:9752"/>
        <dbReference type="Rhea" id="RHEA-COMP:13053"/>
        <dbReference type="ChEBI" id="CHEBI:15378"/>
        <dbReference type="ChEBI" id="CHEBI:29969"/>
        <dbReference type="ChEBI" id="CHEBI:57856"/>
        <dbReference type="ChEBI" id="CHEBI:59789"/>
        <dbReference type="ChEBI" id="CHEBI:61929"/>
    </reaction>
    <physiologicalReaction direction="left-to-right" evidence="26">
        <dbReference type="Rhea" id="RHEA:51737"/>
    </physiologicalReaction>
</comment>
<evidence type="ECO:0000256" key="4">
    <source>
        <dbReference type="ARBA" id="ARBA00006991"/>
    </source>
</evidence>
<dbReference type="InterPro" id="IPR001214">
    <property type="entry name" value="SET_dom"/>
</dbReference>
<evidence type="ECO:0000256" key="18">
    <source>
        <dbReference type="ARBA" id="ARBA00022833"/>
    </source>
</evidence>
<dbReference type="Gene3D" id="2.170.270.10">
    <property type="entry name" value="SET domain"/>
    <property type="match status" value="1"/>
</dbReference>
<feature type="domain" description="C2H2-type" evidence="43">
    <location>
        <begin position="749"/>
        <end position="776"/>
    </location>
</feature>
<dbReference type="Pfam" id="PF09514">
    <property type="entry name" value="SSXRD"/>
    <property type="match status" value="1"/>
</dbReference>
<comment type="similarity">
    <text evidence="4">Belongs to the krueppel C2H2-type zinc-finger protein family.</text>
</comment>
<dbReference type="InterPro" id="IPR036051">
    <property type="entry name" value="KRAB_dom_sf"/>
</dbReference>
<dbReference type="GeneID" id="114511671"/>
<feature type="region of interest" description="Disordered" evidence="42">
    <location>
        <begin position="479"/>
        <end position="508"/>
    </location>
</feature>
<dbReference type="AlphaFoldDB" id="A0A7E6CQY5"/>
<evidence type="ECO:0000256" key="16">
    <source>
        <dbReference type="ARBA" id="ARBA00022737"/>
    </source>
</evidence>
<dbReference type="InterPro" id="IPR019041">
    <property type="entry name" value="SSXRD_motif"/>
</dbReference>
<feature type="compositionally biased region" description="Basic and acidic residues" evidence="42">
    <location>
        <begin position="1"/>
        <end position="12"/>
    </location>
</feature>
<keyword evidence="16" id="KW-0677">Repeat</keyword>
<dbReference type="GO" id="GO:0010845">
    <property type="term" value="P:positive regulation of reciprocal meiotic recombination"/>
    <property type="evidence" value="ECO:0007669"/>
    <property type="project" value="UniProtKB-ARBA"/>
</dbReference>
<evidence type="ECO:0000256" key="41">
    <source>
        <dbReference type="PROSITE-ProRule" id="PRU00042"/>
    </source>
</evidence>
<dbReference type="GO" id="GO:0140949">
    <property type="term" value="F:histone H3K9 trimethyltransferase activity"/>
    <property type="evidence" value="ECO:0007669"/>
    <property type="project" value="UniProtKB-EC"/>
</dbReference>
<keyword evidence="10" id="KW-0158">Chromosome</keyword>
<dbReference type="EC" id="2.1.1.361" evidence="8"/>
<evidence type="ECO:0000256" key="38">
    <source>
        <dbReference type="ARBA" id="ARBA00080666"/>
    </source>
</evidence>
<dbReference type="GO" id="GO:0010844">
    <property type="term" value="F:recombination hotspot binding"/>
    <property type="evidence" value="ECO:0007669"/>
    <property type="project" value="TreeGrafter"/>
</dbReference>
<evidence type="ECO:0000256" key="11">
    <source>
        <dbReference type="ARBA" id="ARBA00022481"/>
    </source>
</evidence>
<keyword evidence="21" id="KW-0238">DNA-binding</keyword>
<dbReference type="RefSeq" id="XP_035869277.1">
    <property type="nucleotide sequence ID" value="XM_036013384.1"/>
</dbReference>
<dbReference type="FunFam" id="3.30.160.60:FF:001664">
    <property type="entry name" value="Zinc finger protein 133"/>
    <property type="match status" value="1"/>
</dbReference>
<dbReference type="SMART" id="SM00317">
    <property type="entry name" value="SET"/>
    <property type="match status" value="1"/>
</dbReference>
<feature type="domain" description="C2H2-type" evidence="43">
    <location>
        <begin position="721"/>
        <end position="748"/>
    </location>
</feature>
<keyword evidence="12" id="KW-0489">Methyltransferase</keyword>
<dbReference type="GO" id="GO:0140941">
    <property type="term" value="F:histone H4K20me methyltransferase activity"/>
    <property type="evidence" value="ECO:0007669"/>
    <property type="project" value="UniProtKB-EC"/>
</dbReference>
<reference evidence="47" key="1">
    <citation type="submission" date="2025-08" db="UniProtKB">
        <authorList>
            <consortium name="RefSeq"/>
        </authorList>
    </citation>
    <scope>IDENTIFICATION</scope>
    <source>
        <tissue evidence="47">Muscle</tissue>
    </source>
</reference>
<comment type="catalytic activity">
    <reaction evidence="28">
        <text>N(6)-methyl-L-lysyl(20)-[histone H4] + S-adenosyl-L-methionine = N(6),N(6)-dimethyl-L-lysyl(20)-[histone H4] + S-adenosyl-L-homocysteine + H(+)</text>
        <dbReference type="Rhea" id="RHEA:60348"/>
        <dbReference type="Rhea" id="RHEA-COMP:15555"/>
        <dbReference type="Rhea" id="RHEA-COMP:15556"/>
        <dbReference type="ChEBI" id="CHEBI:15378"/>
        <dbReference type="ChEBI" id="CHEBI:57856"/>
        <dbReference type="ChEBI" id="CHEBI:59789"/>
        <dbReference type="ChEBI" id="CHEBI:61929"/>
        <dbReference type="ChEBI" id="CHEBI:61976"/>
        <dbReference type="EC" id="2.1.1.362"/>
    </reaction>
    <physiologicalReaction direction="left-to-right" evidence="28">
        <dbReference type="Rhea" id="RHEA:60349"/>
    </physiologicalReaction>
</comment>
<dbReference type="GO" id="GO:0005654">
    <property type="term" value="C:nucleoplasm"/>
    <property type="evidence" value="ECO:0007669"/>
    <property type="project" value="UniProtKB-ARBA"/>
</dbReference>
<dbReference type="GO" id="GO:0005694">
    <property type="term" value="C:chromosome"/>
    <property type="evidence" value="ECO:0007669"/>
    <property type="project" value="UniProtKB-SubCell"/>
</dbReference>
<evidence type="ECO:0000256" key="2">
    <source>
        <dbReference type="ARBA" id="ARBA00004123"/>
    </source>
</evidence>
<evidence type="ECO:0000256" key="28">
    <source>
        <dbReference type="ARBA" id="ARBA00048710"/>
    </source>
</evidence>
<evidence type="ECO:0000256" key="34">
    <source>
        <dbReference type="ARBA" id="ARBA00076318"/>
    </source>
</evidence>
<feature type="domain" description="C2H2-type" evidence="43">
    <location>
        <begin position="833"/>
        <end position="860"/>
    </location>
</feature>
<dbReference type="InterPro" id="IPR046341">
    <property type="entry name" value="SET_dom_sf"/>
</dbReference>
<dbReference type="GO" id="GO:0061982">
    <property type="term" value="P:meiosis I cell cycle process"/>
    <property type="evidence" value="ECO:0007669"/>
    <property type="project" value="UniProtKB-ARBA"/>
</dbReference>
<dbReference type="FunFam" id="3.30.160.60:FF:001312">
    <property type="entry name" value="Histone-lysine N-methyltransferase PRDM9"/>
    <property type="match status" value="1"/>
</dbReference>
<feature type="domain" description="KRAB-related" evidence="45">
    <location>
        <begin position="23"/>
        <end position="86"/>
    </location>
</feature>
<dbReference type="Pfam" id="PF21549">
    <property type="entry name" value="PRDM2_PR"/>
    <property type="match status" value="1"/>
</dbReference>
<comment type="catalytic activity">
    <reaction evidence="31">
        <text>L-lysyl(4)-[histone H3] + 3 S-adenosyl-L-methionine = N(6),N(6),N(6)-trimethyl-L-lysyl(4)-[histone H3] + 3 S-adenosyl-L-homocysteine + 3 H(+)</text>
        <dbReference type="Rhea" id="RHEA:60260"/>
        <dbReference type="Rhea" id="RHEA-COMP:15537"/>
        <dbReference type="Rhea" id="RHEA-COMP:15547"/>
        <dbReference type="ChEBI" id="CHEBI:15378"/>
        <dbReference type="ChEBI" id="CHEBI:29969"/>
        <dbReference type="ChEBI" id="CHEBI:57856"/>
        <dbReference type="ChEBI" id="CHEBI:59789"/>
        <dbReference type="ChEBI" id="CHEBI:61961"/>
        <dbReference type="EC" id="2.1.1.354"/>
    </reaction>
    <physiologicalReaction direction="left-to-right" evidence="31">
        <dbReference type="Rhea" id="RHEA:60261"/>
    </physiologicalReaction>
</comment>
<evidence type="ECO:0000256" key="12">
    <source>
        <dbReference type="ARBA" id="ARBA00022603"/>
    </source>
</evidence>
<dbReference type="GO" id="GO:0140999">
    <property type="term" value="F:histone H3K4 trimethyltransferase activity"/>
    <property type="evidence" value="ECO:0007669"/>
    <property type="project" value="UniProtKB-EC"/>
</dbReference>
<feature type="compositionally biased region" description="Acidic residues" evidence="42">
    <location>
        <begin position="84"/>
        <end position="94"/>
    </location>
</feature>
<dbReference type="FunCoup" id="A0A7E6CQY5">
    <property type="interactions" value="214"/>
</dbReference>
<comment type="catalytic activity">
    <reaction evidence="27">
        <text>L-lysyl(20)-[histone H4] + S-adenosyl-L-methionine = N(6)-methyl-L-lysyl(20)-[histone H4] + S-adenosyl-L-homocysteine + H(+)</text>
        <dbReference type="Rhea" id="RHEA:60344"/>
        <dbReference type="Rhea" id="RHEA-COMP:15554"/>
        <dbReference type="Rhea" id="RHEA-COMP:15555"/>
        <dbReference type="ChEBI" id="CHEBI:15378"/>
        <dbReference type="ChEBI" id="CHEBI:29969"/>
        <dbReference type="ChEBI" id="CHEBI:57856"/>
        <dbReference type="ChEBI" id="CHEBI:59789"/>
        <dbReference type="ChEBI" id="CHEBI:61929"/>
        <dbReference type="EC" id="2.1.1.361"/>
    </reaction>
    <physiologicalReaction direction="left-to-right" evidence="27">
        <dbReference type="Rhea" id="RHEA:60345"/>
    </physiologicalReaction>
</comment>
<evidence type="ECO:0000256" key="20">
    <source>
        <dbReference type="ARBA" id="ARBA00023015"/>
    </source>
</evidence>
<dbReference type="FunFam" id="3.30.160.60:FF:000601">
    <property type="entry name" value="Histone-lysine N-methyltransferase PRDM9"/>
    <property type="match status" value="2"/>
</dbReference>
<evidence type="ECO:0000256" key="13">
    <source>
        <dbReference type="ARBA" id="ARBA00022679"/>
    </source>
</evidence>
<dbReference type="Gene3D" id="3.30.160.60">
    <property type="entry name" value="Classic Zinc Finger"/>
    <property type="match status" value="12"/>
</dbReference>
<dbReference type="InterPro" id="IPR003655">
    <property type="entry name" value="aKRAB"/>
</dbReference>
<protein>
    <recommendedName>
        <fullName evidence="32">Histone-lysine N-methyltransferase PRDM9</fullName>
        <ecNumber evidence="6">2.1.1.354</ecNumber>
        <ecNumber evidence="7">2.1.1.355</ecNumber>
        <ecNumber evidence="5">2.1.1.359</ecNumber>
        <ecNumber evidence="8">2.1.1.361</ecNumber>
        <ecNumber evidence="9">2.1.1.362</ecNumber>
    </recommendedName>
    <alternativeName>
        <fullName evidence="34">PR domain zinc finger protein 9</fullName>
    </alternativeName>
    <alternativeName>
        <fullName evidence="40">PR domain-containing protein 9</fullName>
    </alternativeName>
    <alternativeName>
        <fullName evidence="36">Protein-lysine N-methyltransferase PRDM9</fullName>
    </alternativeName>
    <alternativeName>
        <fullName evidence="37">[histone H3]-lysine36 N-trimethyltransferase PRDM9</fullName>
    </alternativeName>
    <alternativeName>
        <fullName evidence="38">[histone H3]-lysine4 N-trimethyltransferase PRDM9</fullName>
    </alternativeName>
    <alternativeName>
        <fullName evidence="33">[histone H3]-lysine9 N-trimethyltransferase PRDM9</fullName>
    </alternativeName>
    <alternativeName>
        <fullName evidence="35">[histone H4]-N-methyl-L-lysine20 N-methyltransferase PRDM9</fullName>
    </alternativeName>
    <alternativeName>
        <fullName evidence="39">[histone H4]-lysine20 N-methyltransferase PRDM9</fullName>
    </alternativeName>
</protein>
<dbReference type="Pfam" id="PF00096">
    <property type="entry name" value="zf-C2H2"/>
    <property type="match status" value="10"/>
</dbReference>
<keyword evidence="24" id="KW-0539">Nucleus</keyword>
<accession>A0A7E6CQY5</accession>
<dbReference type="GO" id="GO:0140944">
    <property type="term" value="F:histone H4K20 monomethyltransferase activity"/>
    <property type="evidence" value="ECO:0007669"/>
    <property type="project" value="UniProtKB-EC"/>
</dbReference>
<evidence type="ECO:0000259" key="44">
    <source>
        <dbReference type="PROSITE" id="PS50280"/>
    </source>
</evidence>
<keyword evidence="17 41" id="KW-0863">Zinc-finger</keyword>
<dbReference type="FunFam" id="3.30.160.60:FF:000155">
    <property type="entry name" value="zinc finger protein 133 isoform X1"/>
    <property type="match status" value="8"/>
</dbReference>
<keyword evidence="19" id="KW-0156">Chromatin regulator</keyword>